<organism evidence="1 2">
    <name type="scientific">Alkalilimnicola ehrlichii</name>
    <dbReference type="NCBI Taxonomy" id="351052"/>
    <lineage>
        <taxon>Bacteria</taxon>
        <taxon>Pseudomonadati</taxon>
        <taxon>Pseudomonadota</taxon>
        <taxon>Gammaproteobacteria</taxon>
        <taxon>Chromatiales</taxon>
        <taxon>Ectothiorhodospiraceae</taxon>
        <taxon>Alkalilimnicola</taxon>
    </lineage>
</organism>
<name>A0A3E0X1H3_9GAMM</name>
<accession>A0A3E0X1H3</accession>
<dbReference type="EMBL" id="NFZW01000003">
    <property type="protein sequence ID" value="RFA38576.1"/>
    <property type="molecule type" value="Genomic_DNA"/>
</dbReference>
<gene>
    <name evidence="1" type="ORF">CAL65_04330</name>
</gene>
<protein>
    <submittedName>
        <fullName evidence="1">Uncharacterized protein</fullName>
    </submittedName>
</protein>
<evidence type="ECO:0000313" key="2">
    <source>
        <dbReference type="Proteomes" id="UP000256763"/>
    </source>
</evidence>
<dbReference type="Proteomes" id="UP000256763">
    <property type="component" value="Unassembled WGS sequence"/>
</dbReference>
<comment type="caution">
    <text evidence="1">The sequence shown here is derived from an EMBL/GenBank/DDBJ whole genome shotgun (WGS) entry which is preliminary data.</text>
</comment>
<dbReference type="AlphaFoldDB" id="A0A3E0X1H3"/>
<evidence type="ECO:0000313" key="1">
    <source>
        <dbReference type="EMBL" id="RFA38576.1"/>
    </source>
</evidence>
<reference evidence="2" key="1">
    <citation type="submission" date="2017-05" db="EMBL/GenBank/DDBJ databases">
        <authorList>
            <person name="Sharma S."/>
            <person name="Sidhu C."/>
            <person name="Pinnaka A.K."/>
        </authorList>
    </citation>
    <scope>NUCLEOTIDE SEQUENCE [LARGE SCALE GENOMIC DNA]</scope>
    <source>
        <strain evidence="2">AK93</strain>
    </source>
</reference>
<sequence>MNSYRQVQNIIIERAIRPVRSHSIWLRWRGSVRARVRRKAAVPSPSRRIRIRPDIGHQYT</sequence>
<proteinExistence type="predicted"/>
<keyword evidence="2" id="KW-1185">Reference proteome</keyword>